<dbReference type="Pfam" id="PF11034">
    <property type="entry name" value="Grg1"/>
    <property type="match status" value="1"/>
</dbReference>
<dbReference type="AlphaFoldDB" id="A0A4S8SP13"/>
<evidence type="ECO:0000313" key="4">
    <source>
        <dbReference type="Proteomes" id="UP000304951"/>
    </source>
</evidence>
<dbReference type="InterPro" id="IPR020100">
    <property type="entry name" value="Glc-repressible_Grg1"/>
</dbReference>
<name>A0A4S8SP13_AURPU</name>
<gene>
    <name evidence="3" type="ORF">D6C90_03906</name>
    <name evidence="2" type="ORF">D6D28_03811</name>
</gene>
<feature type="compositionally biased region" description="Polar residues" evidence="1">
    <location>
        <begin position="83"/>
        <end position="93"/>
    </location>
</feature>
<sequence length="126" mass="13266">MPSNPSSHHLLLLLSHHHTLKPIFYFPKTKPTPTTSIKMPAPNVDEPNQGIVGQIGNSIANAANYVSETISGNAAEASKEANKQQAKGNTADDSISGRVSGAMGAASDKLDQHSHEAQAKANKESI</sequence>
<protein>
    <submittedName>
        <fullName evidence="2">Uncharacterized protein</fullName>
    </submittedName>
</protein>
<dbReference type="Proteomes" id="UP000304951">
    <property type="component" value="Unassembled WGS sequence"/>
</dbReference>
<feature type="region of interest" description="Disordered" evidence="1">
    <location>
        <begin position="28"/>
        <end position="50"/>
    </location>
</feature>
<dbReference type="EMBL" id="QZBN01000286">
    <property type="protein sequence ID" value="THZ47862.1"/>
    <property type="molecule type" value="Genomic_DNA"/>
</dbReference>
<comment type="caution">
    <text evidence="2">The sequence shown here is derived from an EMBL/GenBank/DDBJ whole genome shotgun (WGS) entry which is preliminary data.</text>
</comment>
<proteinExistence type="predicted"/>
<dbReference type="Proteomes" id="UP000310121">
    <property type="component" value="Unassembled WGS sequence"/>
</dbReference>
<evidence type="ECO:0000313" key="2">
    <source>
        <dbReference type="EMBL" id="THV72650.1"/>
    </source>
</evidence>
<evidence type="ECO:0000313" key="5">
    <source>
        <dbReference type="Proteomes" id="UP000310121"/>
    </source>
</evidence>
<evidence type="ECO:0000256" key="1">
    <source>
        <dbReference type="SAM" id="MobiDB-lite"/>
    </source>
</evidence>
<reference evidence="4 5" key="1">
    <citation type="submission" date="2018-10" db="EMBL/GenBank/DDBJ databases">
        <title>Fifty Aureobasidium pullulans genomes reveal a recombining polyextremotolerant generalist.</title>
        <authorList>
            <person name="Gostincar C."/>
            <person name="Turk M."/>
            <person name="Zajc J."/>
            <person name="Gunde-Cimerman N."/>
        </authorList>
    </citation>
    <scope>NUCLEOTIDE SEQUENCE [LARGE SCALE GENOMIC DNA]</scope>
    <source>
        <strain evidence="2 4">EXF-11900</strain>
        <strain evidence="3 5">EXF-3844</strain>
    </source>
</reference>
<feature type="compositionally biased region" description="Low complexity" evidence="1">
    <location>
        <begin position="28"/>
        <end position="38"/>
    </location>
</feature>
<feature type="region of interest" description="Disordered" evidence="1">
    <location>
        <begin position="74"/>
        <end position="126"/>
    </location>
</feature>
<dbReference type="PANTHER" id="PTHR38789">
    <property type="entry name" value="REPRESSIBLE PROTEIN GRG1, PUTATIVE (AFU_ORTHOLOGUE AFUA_5G14210)-RELATED"/>
    <property type="match status" value="1"/>
</dbReference>
<dbReference type="EMBL" id="QZAF01000119">
    <property type="protein sequence ID" value="THV72650.1"/>
    <property type="molecule type" value="Genomic_DNA"/>
</dbReference>
<evidence type="ECO:0000313" key="3">
    <source>
        <dbReference type="EMBL" id="THZ47862.1"/>
    </source>
</evidence>
<feature type="compositionally biased region" description="Basic and acidic residues" evidence="1">
    <location>
        <begin position="108"/>
        <end position="126"/>
    </location>
</feature>
<organism evidence="2 4">
    <name type="scientific">Aureobasidium pullulans</name>
    <name type="common">Black yeast</name>
    <name type="synonym">Pullularia pullulans</name>
    <dbReference type="NCBI Taxonomy" id="5580"/>
    <lineage>
        <taxon>Eukaryota</taxon>
        <taxon>Fungi</taxon>
        <taxon>Dikarya</taxon>
        <taxon>Ascomycota</taxon>
        <taxon>Pezizomycotina</taxon>
        <taxon>Dothideomycetes</taxon>
        <taxon>Dothideomycetidae</taxon>
        <taxon>Dothideales</taxon>
        <taxon>Saccotheciaceae</taxon>
        <taxon>Aureobasidium</taxon>
    </lineage>
</organism>
<dbReference type="PANTHER" id="PTHR38789:SF1">
    <property type="entry name" value="GLUCOSE-REPRESSIBLE GENE PROTEIN-RELATED"/>
    <property type="match status" value="1"/>
</dbReference>
<accession>A0A4S8SP13</accession>